<evidence type="ECO:0000256" key="5">
    <source>
        <dbReference type="ARBA" id="ARBA00022692"/>
    </source>
</evidence>
<dbReference type="Pfam" id="PF01757">
    <property type="entry name" value="Acyl_transf_3"/>
    <property type="match status" value="1"/>
</dbReference>
<evidence type="ECO:0000256" key="8">
    <source>
        <dbReference type="ARBA" id="ARBA00023315"/>
    </source>
</evidence>
<accession>A0A0U1P4D8</accession>
<dbReference type="STRING" id="1499688.BN000_05227"/>
<feature type="transmembrane region" description="Helical" evidence="10">
    <location>
        <begin position="262"/>
        <end position="284"/>
    </location>
</feature>
<feature type="compositionally biased region" description="Low complexity" evidence="9">
    <location>
        <begin position="423"/>
        <end position="434"/>
    </location>
</feature>
<keyword evidence="3" id="KW-1003">Cell membrane</keyword>
<protein>
    <submittedName>
        <fullName evidence="12">Acyltransferase 3</fullName>
    </submittedName>
</protein>
<dbReference type="GO" id="GO:0009103">
    <property type="term" value="P:lipopolysaccharide biosynthetic process"/>
    <property type="evidence" value="ECO:0007669"/>
    <property type="project" value="TreeGrafter"/>
</dbReference>
<dbReference type="Proteomes" id="UP000199087">
    <property type="component" value="Unassembled WGS sequence"/>
</dbReference>
<dbReference type="GO" id="GO:0005886">
    <property type="term" value="C:plasma membrane"/>
    <property type="evidence" value="ECO:0007669"/>
    <property type="project" value="UniProtKB-SubCell"/>
</dbReference>
<keyword evidence="8 12" id="KW-0012">Acyltransferase</keyword>
<evidence type="ECO:0000256" key="3">
    <source>
        <dbReference type="ARBA" id="ARBA00022475"/>
    </source>
</evidence>
<keyword evidence="7 10" id="KW-0472">Membrane</keyword>
<feature type="transmembrane region" description="Helical" evidence="10">
    <location>
        <begin position="364"/>
        <end position="382"/>
    </location>
</feature>
<evidence type="ECO:0000256" key="9">
    <source>
        <dbReference type="SAM" id="MobiDB-lite"/>
    </source>
</evidence>
<dbReference type="GO" id="GO:0016747">
    <property type="term" value="F:acyltransferase activity, transferring groups other than amino-acyl groups"/>
    <property type="evidence" value="ECO:0007669"/>
    <property type="project" value="InterPro"/>
</dbReference>
<comment type="subcellular location">
    <subcellularLocation>
        <location evidence="1">Cell membrane</location>
        <topology evidence="1">Multi-pass membrane protein</topology>
    </subcellularLocation>
</comment>
<evidence type="ECO:0000256" key="4">
    <source>
        <dbReference type="ARBA" id="ARBA00022679"/>
    </source>
</evidence>
<feature type="transmembrane region" description="Helical" evidence="10">
    <location>
        <begin position="238"/>
        <end position="256"/>
    </location>
</feature>
<dbReference type="Gene3D" id="3.40.50.1110">
    <property type="entry name" value="SGNH hydrolase"/>
    <property type="match status" value="1"/>
</dbReference>
<feature type="region of interest" description="Disordered" evidence="9">
    <location>
        <begin position="413"/>
        <end position="434"/>
    </location>
</feature>
<evidence type="ECO:0000256" key="7">
    <source>
        <dbReference type="ARBA" id="ARBA00023136"/>
    </source>
</evidence>
<feature type="transmembrane region" description="Helical" evidence="10">
    <location>
        <begin position="334"/>
        <end position="352"/>
    </location>
</feature>
<dbReference type="PANTHER" id="PTHR23028">
    <property type="entry name" value="ACETYLTRANSFERASE"/>
    <property type="match status" value="1"/>
</dbReference>
<dbReference type="AlphaFoldDB" id="A0A0U1P4D8"/>
<feature type="transmembrane region" description="Helical" evidence="10">
    <location>
        <begin position="142"/>
        <end position="163"/>
    </location>
</feature>
<proteinExistence type="inferred from homology"/>
<dbReference type="InterPro" id="IPR002656">
    <property type="entry name" value="Acyl_transf_3_dom"/>
</dbReference>
<reference evidence="13" key="1">
    <citation type="submission" date="2015-05" db="EMBL/GenBank/DDBJ databases">
        <authorList>
            <person name="Urmite Genomes"/>
        </authorList>
    </citation>
    <scope>NUCLEOTIDE SEQUENCE [LARGE SCALE GENOMIC DNA]</scope>
    <source>
        <strain evidence="13">LF1</strain>
    </source>
</reference>
<dbReference type="InterPro" id="IPR036514">
    <property type="entry name" value="SGNH_hydro_sf"/>
</dbReference>
<feature type="domain" description="Acyltransferase 3" evidence="11">
    <location>
        <begin position="12"/>
        <end position="351"/>
    </location>
</feature>
<dbReference type="InterPro" id="IPR050879">
    <property type="entry name" value="Acyltransferase_3"/>
</dbReference>
<evidence type="ECO:0000256" key="2">
    <source>
        <dbReference type="ARBA" id="ARBA00007400"/>
    </source>
</evidence>
<gene>
    <name evidence="12" type="ORF">BN000_05227</name>
</gene>
<evidence type="ECO:0000256" key="6">
    <source>
        <dbReference type="ARBA" id="ARBA00022989"/>
    </source>
</evidence>
<keyword evidence="6 10" id="KW-1133">Transmembrane helix</keyword>
<sequence>MGDFMQKNRYITGLDGLRALAVLSVIAYHLDLPFAMGGFIGVTVFFVLSGYLITSLLLSEWEKTNTIDLKNFWFRRAKRLLPAIFLLLIVLNIIVPIFVPNATKHLHSDTIAAIFYYSNWLYIFQHLSYFETFNTPMFLTHFWSLAIEEQFYIFWAIALFWLFKIRLKKGVIASLSFIFACFSAIWMAHLYQPGMDPSRVYYGTDTRLFSLLIGASFALCFPIHHLRELKKMSSKFTLELFGIIGVLVIFCMVCFTNEYMSFLYYGGMFLLSITTGLLVISICSPSNTLLSKLFSLYPLEWIGKRSYSIYLWHYPIITFMHSKVNTAGISYLEILYELFIIFALASLSYTFVETPIRKGKKIRLKKFALSFTLIMVMAISVSCNYSQPKPAQKSNVAHAIQKGNETKEVKAVAKTQEAKPVDETSTPTQTTTTTTKTPILTNATAIGDSIIIDATPVLQEGVPELSVYGKVGRQMSELKPIVQQLKKNNQLGDVVIIELGSNGAFPKEMLEEVINMIGKNRKVILINTRVPRPWCPVVNQTLEDVAKEYPNTSVIDWFSASKNHDEYFVDDGVHLTSEGADVFASLIEKKLNEINPENINKKSTNQ</sequence>
<dbReference type="SUPFAM" id="SSF52266">
    <property type="entry name" value="SGNH hydrolase"/>
    <property type="match status" value="1"/>
</dbReference>
<evidence type="ECO:0000313" key="12">
    <source>
        <dbReference type="EMBL" id="CRK85155.1"/>
    </source>
</evidence>
<name>A0A0U1P4D8_9BACI</name>
<evidence type="ECO:0000313" key="13">
    <source>
        <dbReference type="Proteomes" id="UP000199087"/>
    </source>
</evidence>
<feature type="transmembrane region" description="Helical" evidence="10">
    <location>
        <begin position="36"/>
        <end position="59"/>
    </location>
</feature>
<organism evidence="12 13">
    <name type="scientific">Neobacillus massiliamazoniensis</name>
    <dbReference type="NCBI Taxonomy" id="1499688"/>
    <lineage>
        <taxon>Bacteria</taxon>
        <taxon>Bacillati</taxon>
        <taxon>Bacillota</taxon>
        <taxon>Bacilli</taxon>
        <taxon>Bacillales</taxon>
        <taxon>Bacillaceae</taxon>
        <taxon>Neobacillus</taxon>
    </lineage>
</organism>
<feature type="transmembrane region" description="Helical" evidence="10">
    <location>
        <begin position="170"/>
        <end position="188"/>
    </location>
</feature>
<feature type="transmembrane region" description="Helical" evidence="10">
    <location>
        <begin position="80"/>
        <end position="99"/>
    </location>
</feature>
<evidence type="ECO:0000259" key="11">
    <source>
        <dbReference type="Pfam" id="PF01757"/>
    </source>
</evidence>
<keyword evidence="13" id="KW-1185">Reference proteome</keyword>
<feature type="transmembrane region" description="Helical" evidence="10">
    <location>
        <begin position="208"/>
        <end position="226"/>
    </location>
</feature>
<dbReference type="OrthoDB" id="9796461at2"/>
<dbReference type="CDD" id="cd01840">
    <property type="entry name" value="SGNH_hydrolase_yrhL_like"/>
    <property type="match status" value="1"/>
</dbReference>
<keyword evidence="4 12" id="KW-0808">Transferase</keyword>
<feature type="compositionally biased region" description="Basic and acidic residues" evidence="9">
    <location>
        <begin position="413"/>
        <end position="422"/>
    </location>
</feature>
<dbReference type="PANTHER" id="PTHR23028:SF53">
    <property type="entry name" value="ACYL_TRANSF_3 DOMAIN-CONTAINING PROTEIN"/>
    <property type="match status" value="1"/>
</dbReference>
<keyword evidence="5 10" id="KW-0812">Transmembrane</keyword>
<dbReference type="EMBL" id="CVRB01000007">
    <property type="protein sequence ID" value="CRK85155.1"/>
    <property type="molecule type" value="Genomic_DNA"/>
</dbReference>
<evidence type="ECO:0000256" key="10">
    <source>
        <dbReference type="SAM" id="Phobius"/>
    </source>
</evidence>
<comment type="similarity">
    <text evidence="2">Belongs to the acyltransferase 3 family.</text>
</comment>
<evidence type="ECO:0000256" key="1">
    <source>
        <dbReference type="ARBA" id="ARBA00004651"/>
    </source>
</evidence>